<dbReference type="EC" id="2.3.1.-" evidence="2"/>
<dbReference type="PROSITE" id="PS51186">
    <property type="entry name" value="GNAT"/>
    <property type="match status" value="1"/>
</dbReference>
<keyword evidence="3" id="KW-1185">Reference proteome</keyword>
<feature type="domain" description="N-acetyltransferase" evidence="1">
    <location>
        <begin position="1"/>
        <end position="72"/>
    </location>
</feature>
<accession>A0ABV7DUS3</accession>
<dbReference type="InterPro" id="IPR016181">
    <property type="entry name" value="Acyl_CoA_acyltransferase"/>
</dbReference>
<dbReference type="Proteomes" id="UP001595445">
    <property type="component" value="Unassembled WGS sequence"/>
</dbReference>
<dbReference type="SUPFAM" id="SSF55729">
    <property type="entry name" value="Acyl-CoA N-acyltransferases (Nat)"/>
    <property type="match status" value="1"/>
</dbReference>
<dbReference type="InterPro" id="IPR000182">
    <property type="entry name" value="GNAT_dom"/>
</dbReference>
<proteinExistence type="predicted"/>
<gene>
    <name evidence="2" type="ORF">ACFOD6_07250</name>
</gene>
<comment type="caution">
    <text evidence="2">The sequence shown here is derived from an EMBL/GenBank/DDBJ whole genome shotgun (WGS) entry which is preliminary data.</text>
</comment>
<evidence type="ECO:0000313" key="3">
    <source>
        <dbReference type="Proteomes" id="UP001595445"/>
    </source>
</evidence>
<dbReference type="EMBL" id="JBHRSM010000013">
    <property type="protein sequence ID" value="MFC3085843.1"/>
    <property type="molecule type" value="Genomic_DNA"/>
</dbReference>
<dbReference type="Gene3D" id="3.40.630.30">
    <property type="match status" value="1"/>
</dbReference>
<organism evidence="2 3">
    <name type="scientific">Tabrizicola soli</name>
    <dbReference type="NCBI Taxonomy" id="2185115"/>
    <lineage>
        <taxon>Bacteria</taxon>
        <taxon>Pseudomonadati</taxon>
        <taxon>Pseudomonadota</taxon>
        <taxon>Alphaproteobacteria</taxon>
        <taxon>Rhodobacterales</taxon>
        <taxon>Paracoccaceae</taxon>
        <taxon>Tabrizicola</taxon>
    </lineage>
</organism>
<dbReference type="GO" id="GO:0016746">
    <property type="term" value="F:acyltransferase activity"/>
    <property type="evidence" value="ECO:0007669"/>
    <property type="project" value="UniProtKB-KW"/>
</dbReference>
<reference evidence="3" key="1">
    <citation type="journal article" date="2019" name="Int. J. Syst. Evol. Microbiol.">
        <title>The Global Catalogue of Microorganisms (GCM) 10K type strain sequencing project: providing services to taxonomists for standard genome sequencing and annotation.</title>
        <authorList>
            <consortium name="The Broad Institute Genomics Platform"/>
            <consortium name="The Broad Institute Genome Sequencing Center for Infectious Disease"/>
            <person name="Wu L."/>
            <person name="Ma J."/>
        </authorList>
    </citation>
    <scope>NUCLEOTIDE SEQUENCE [LARGE SCALE GENOMIC DNA]</scope>
    <source>
        <strain evidence="3">KCTC 62102</strain>
    </source>
</reference>
<protein>
    <submittedName>
        <fullName evidence="2">GNAT family N-acetyltransferase</fullName>
        <ecNumber evidence="2">2.3.1.-</ecNumber>
    </submittedName>
</protein>
<keyword evidence="2" id="KW-0808">Transferase</keyword>
<name>A0ABV7DUS3_9RHOB</name>
<dbReference type="RefSeq" id="WP_197643314.1">
    <property type="nucleotide sequence ID" value="NZ_JBHRSM010000013.1"/>
</dbReference>
<keyword evidence="2" id="KW-0012">Acyltransferase</keyword>
<evidence type="ECO:0000259" key="1">
    <source>
        <dbReference type="PROSITE" id="PS51186"/>
    </source>
</evidence>
<dbReference type="Pfam" id="PF00583">
    <property type="entry name" value="Acetyltransf_1"/>
    <property type="match status" value="1"/>
</dbReference>
<sequence>MIHHLAVATDRRRSGLGRRLVEAGLAALHDQGIDKCHLMVFTGNTGGAAFWTGIGATRRDELALYSMPTAPR</sequence>
<evidence type="ECO:0000313" key="2">
    <source>
        <dbReference type="EMBL" id="MFC3085843.1"/>
    </source>
</evidence>